<evidence type="ECO:0000313" key="2">
    <source>
        <dbReference type="EMBL" id="EKX37881.1"/>
    </source>
</evidence>
<sequence>MLVKLYNGVSQEALKGLREMNLSSSSSFSIGSDPNASNWSQLPTQSYTPGM</sequence>
<organism evidence="2">
    <name type="scientific">Guillardia theta (strain CCMP2712)</name>
    <name type="common">Cryptophyte</name>
    <dbReference type="NCBI Taxonomy" id="905079"/>
    <lineage>
        <taxon>Eukaryota</taxon>
        <taxon>Cryptophyceae</taxon>
        <taxon>Pyrenomonadales</taxon>
        <taxon>Geminigeraceae</taxon>
        <taxon>Guillardia</taxon>
    </lineage>
</organism>
<protein>
    <submittedName>
        <fullName evidence="2 3">Uncharacterized protein</fullName>
    </submittedName>
</protein>
<accession>L1INL8</accession>
<dbReference type="EnsemblProtists" id="EKX37881">
    <property type="protein sequence ID" value="EKX37881"/>
    <property type="gene ID" value="GUITHDRAFT_154864"/>
</dbReference>
<evidence type="ECO:0000313" key="3">
    <source>
        <dbReference type="EnsemblProtists" id="EKX37881"/>
    </source>
</evidence>
<reference evidence="2 4" key="1">
    <citation type="journal article" date="2012" name="Nature">
        <title>Algal genomes reveal evolutionary mosaicism and the fate of nucleomorphs.</title>
        <authorList>
            <consortium name="DOE Joint Genome Institute"/>
            <person name="Curtis B.A."/>
            <person name="Tanifuji G."/>
            <person name="Burki F."/>
            <person name="Gruber A."/>
            <person name="Irimia M."/>
            <person name="Maruyama S."/>
            <person name="Arias M.C."/>
            <person name="Ball S.G."/>
            <person name="Gile G.H."/>
            <person name="Hirakawa Y."/>
            <person name="Hopkins J.F."/>
            <person name="Kuo A."/>
            <person name="Rensing S.A."/>
            <person name="Schmutz J."/>
            <person name="Symeonidi A."/>
            <person name="Elias M."/>
            <person name="Eveleigh R.J."/>
            <person name="Herman E.K."/>
            <person name="Klute M.J."/>
            <person name="Nakayama T."/>
            <person name="Obornik M."/>
            <person name="Reyes-Prieto A."/>
            <person name="Armbrust E.V."/>
            <person name="Aves S.J."/>
            <person name="Beiko R.G."/>
            <person name="Coutinho P."/>
            <person name="Dacks J.B."/>
            <person name="Durnford D.G."/>
            <person name="Fast N.M."/>
            <person name="Green B.R."/>
            <person name="Grisdale C.J."/>
            <person name="Hempel F."/>
            <person name="Henrissat B."/>
            <person name="Hoppner M.P."/>
            <person name="Ishida K."/>
            <person name="Kim E."/>
            <person name="Koreny L."/>
            <person name="Kroth P.G."/>
            <person name="Liu Y."/>
            <person name="Malik S.B."/>
            <person name="Maier U.G."/>
            <person name="McRose D."/>
            <person name="Mock T."/>
            <person name="Neilson J.A."/>
            <person name="Onodera N.T."/>
            <person name="Poole A.M."/>
            <person name="Pritham E.J."/>
            <person name="Richards T.A."/>
            <person name="Rocap G."/>
            <person name="Roy S.W."/>
            <person name="Sarai C."/>
            <person name="Schaack S."/>
            <person name="Shirato S."/>
            <person name="Slamovits C.H."/>
            <person name="Spencer D.F."/>
            <person name="Suzuki S."/>
            <person name="Worden A.Z."/>
            <person name="Zauner S."/>
            <person name="Barry K."/>
            <person name="Bell C."/>
            <person name="Bharti A.K."/>
            <person name="Crow J.A."/>
            <person name="Grimwood J."/>
            <person name="Kramer R."/>
            <person name="Lindquist E."/>
            <person name="Lucas S."/>
            <person name="Salamov A."/>
            <person name="McFadden G.I."/>
            <person name="Lane C.E."/>
            <person name="Keeling P.J."/>
            <person name="Gray M.W."/>
            <person name="Grigoriev I.V."/>
            <person name="Archibald J.M."/>
        </authorList>
    </citation>
    <scope>NUCLEOTIDE SEQUENCE</scope>
    <source>
        <strain evidence="2 4">CCMP2712</strain>
    </source>
</reference>
<name>L1INL8_GUITC</name>
<dbReference type="AlphaFoldDB" id="L1INL8"/>
<dbReference type="KEGG" id="gtt:GUITHDRAFT_154864"/>
<gene>
    <name evidence="2" type="ORF">GUITHDRAFT_154864</name>
</gene>
<feature type="region of interest" description="Disordered" evidence="1">
    <location>
        <begin position="24"/>
        <end position="51"/>
    </location>
</feature>
<proteinExistence type="predicted"/>
<keyword evidence="4" id="KW-1185">Reference proteome</keyword>
<reference evidence="4" key="2">
    <citation type="submission" date="2012-11" db="EMBL/GenBank/DDBJ databases">
        <authorList>
            <person name="Kuo A."/>
            <person name="Curtis B.A."/>
            <person name="Tanifuji G."/>
            <person name="Burki F."/>
            <person name="Gruber A."/>
            <person name="Irimia M."/>
            <person name="Maruyama S."/>
            <person name="Arias M.C."/>
            <person name="Ball S.G."/>
            <person name="Gile G.H."/>
            <person name="Hirakawa Y."/>
            <person name="Hopkins J.F."/>
            <person name="Rensing S.A."/>
            <person name="Schmutz J."/>
            <person name="Symeonidi A."/>
            <person name="Elias M."/>
            <person name="Eveleigh R.J."/>
            <person name="Herman E.K."/>
            <person name="Klute M.J."/>
            <person name="Nakayama T."/>
            <person name="Obornik M."/>
            <person name="Reyes-Prieto A."/>
            <person name="Armbrust E.V."/>
            <person name="Aves S.J."/>
            <person name="Beiko R.G."/>
            <person name="Coutinho P."/>
            <person name="Dacks J.B."/>
            <person name="Durnford D.G."/>
            <person name="Fast N.M."/>
            <person name="Green B.R."/>
            <person name="Grisdale C."/>
            <person name="Hempe F."/>
            <person name="Henrissat B."/>
            <person name="Hoppner M.P."/>
            <person name="Ishida K.-I."/>
            <person name="Kim E."/>
            <person name="Koreny L."/>
            <person name="Kroth P.G."/>
            <person name="Liu Y."/>
            <person name="Malik S.-B."/>
            <person name="Maier U.G."/>
            <person name="McRose D."/>
            <person name="Mock T."/>
            <person name="Neilson J.A."/>
            <person name="Onodera N.T."/>
            <person name="Poole A.M."/>
            <person name="Pritham E.J."/>
            <person name="Richards T.A."/>
            <person name="Rocap G."/>
            <person name="Roy S.W."/>
            <person name="Sarai C."/>
            <person name="Schaack S."/>
            <person name="Shirato S."/>
            <person name="Slamovits C.H."/>
            <person name="Spencer D.F."/>
            <person name="Suzuki S."/>
            <person name="Worden A.Z."/>
            <person name="Zauner S."/>
            <person name="Barry K."/>
            <person name="Bell C."/>
            <person name="Bharti A.K."/>
            <person name="Crow J.A."/>
            <person name="Grimwood J."/>
            <person name="Kramer R."/>
            <person name="Lindquist E."/>
            <person name="Lucas S."/>
            <person name="Salamov A."/>
            <person name="McFadden G.I."/>
            <person name="Lane C.E."/>
            <person name="Keeling P.J."/>
            <person name="Gray M.W."/>
            <person name="Grigoriev I.V."/>
            <person name="Archibald J.M."/>
        </authorList>
    </citation>
    <scope>NUCLEOTIDE SEQUENCE</scope>
    <source>
        <strain evidence="4">CCMP2712</strain>
    </source>
</reference>
<dbReference type="EMBL" id="JH993054">
    <property type="protein sequence ID" value="EKX37881.1"/>
    <property type="molecule type" value="Genomic_DNA"/>
</dbReference>
<reference evidence="3" key="3">
    <citation type="submission" date="2015-06" db="UniProtKB">
        <authorList>
            <consortium name="EnsemblProtists"/>
        </authorList>
    </citation>
    <scope>IDENTIFICATION</scope>
</reference>
<feature type="compositionally biased region" description="Polar residues" evidence="1">
    <location>
        <begin position="34"/>
        <end position="51"/>
    </location>
</feature>
<evidence type="ECO:0000256" key="1">
    <source>
        <dbReference type="SAM" id="MobiDB-lite"/>
    </source>
</evidence>
<dbReference type="RefSeq" id="XP_005824861.1">
    <property type="nucleotide sequence ID" value="XM_005824804.1"/>
</dbReference>
<dbReference type="HOGENOM" id="CLU_3110467_0_0_1"/>
<dbReference type="PaxDb" id="55529-EKX37881"/>
<dbReference type="GeneID" id="17294589"/>
<evidence type="ECO:0000313" key="4">
    <source>
        <dbReference type="Proteomes" id="UP000011087"/>
    </source>
</evidence>
<dbReference type="Proteomes" id="UP000011087">
    <property type="component" value="Unassembled WGS sequence"/>
</dbReference>